<keyword evidence="1" id="KW-0812">Transmembrane</keyword>
<evidence type="ECO:0000256" key="1">
    <source>
        <dbReference type="SAM" id="Phobius"/>
    </source>
</evidence>
<dbReference type="PANTHER" id="PTHR37305:SF1">
    <property type="entry name" value="MEMBRANE PROTEIN"/>
    <property type="match status" value="1"/>
</dbReference>
<comment type="caution">
    <text evidence="2">The sequence shown here is derived from an EMBL/GenBank/DDBJ whole genome shotgun (WGS) entry which is preliminary data.</text>
</comment>
<feature type="transmembrane region" description="Helical" evidence="1">
    <location>
        <begin position="236"/>
        <end position="257"/>
    </location>
</feature>
<feature type="transmembrane region" description="Helical" evidence="1">
    <location>
        <begin position="58"/>
        <end position="78"/>
    </location>
</feature>
<reference evidence="2 3" key="1">
    <citation type="submission" date="2018-01" db="EMBL/GenBank/DDBJ databases">
        <title>Draft genome sequence of Jiangella sp. GTF31.</title>
        <authorList>
            <person name="Sahin N."/>
            <person name="Ay H."/>
            <person name="Saygin H."/>
        </authorList>
    </citation>
    <scope>NUCLEOTIDE SEQUENCE [LARGE SCALE GENOMIC DNA]</scope>
    <source>
        <strain evidence="2 3">GTF31</strain>
    </source>
</reference>
<proteinExistence type="predicted"/>
<gene>
    <name evidence="2" type="ORF">C1I92_18140</name>
</gene>
<accession>A0A2W2B3X6</accession>
<protein>
    <submittedName>
        <fullName evidence="2">ABC transporter permease</fullName>
    </submittedName>
</protein>
<feature type="transmembrane region" description="Helical" evidence="1">
    <location>
        <begin position="181"/>
        <end position="201"/>
    </location>
</feature>
<feature type="transmembrane region" description="Helical" evidence="1">
    <location>
        <begin position="151"/>
        <end position="174"/>
    </location>
</feature>
<organism evidence="2 3">
    <name type="scientific">Jiangella anatolica</name>
    <dbReference type="NCBI Taxonomy" id="2670374"/>
    <lineage>
        <taxon>Bacteria</taxon>
        <taxon>Bacillati</taxon>
        <taxon>Actinomycetota</taxon>
        <taxon>Actinomycetes</taxon>
        <taxon>Jiangellales</taxon>
        <taxon>Jiangellaceae</taxon>
        <taxon>Jiangella</taxon>
    </lineage>
</organism>
<dbReference type="PANTHER" id="PTHR37305">
    <property type="entry name" value="INTEGRAL MEMBRANE PROTEIN-RELATED"/>
    <property type="match status" value="1"/>
</dbReference>
<keyword evidence="3" id="KW-1185">Reference proteome</keyword>
<name>A0A2W2B3X6_9ACTN</name>
<dbReference type="Proteomes" id="UP000248764">
    <property type="component" value="Unassembled WGS sequence"/>
</dbReference>
<evidence type="ECO:0000313" key="2">
    <source>
        <dbReference type="EMBL" id="PZF82131.1"/>
    </source>
</evidence>
<keyword evidence="1" id="KW-0472">Membrane</keyword>
<evidence type="ECO:0000313" key="3">
    <source>
        <dbReference type="Proteomes" id="UP000248764"/>
    </source>
</evidence>
<feature type="transmembrane region" description="Helical" evidence="1">
    <location>
        <begin position="98"/>
        <end position="131"/>
    </location>
</feature>
<dbReference type="RefSeq" id="WP_111256060.1">
    <property type="nucleotide sequence ID" value="NZ_POTW01000044.1"/>
</dbReference>
<dbReference type="AlphaFoldDB" id="A0A2W2B3X6"/>
<keyword evidence="1" id="KW-1133">Transmembrane helix</keyword>
<dbReference type="EMBL" id="POTW01000044">
    <property type="protein sequence ID" value="PZF82131.1"/>
    <property type="molecule type" value="Genomic_DNA"/>
</dbReference>
<feature type="transmembrane region" description="Helical" evidence="1">
    <location>
        <begin position="20"/>
        <end position="38"/>
    </location>
</feature>
<sequence length="263" mass="26598">MSRILRAEWTKLRTVPSTAWLVAAVVALTVALGTAAVASLDTEYCPTPTTCAEDTARISLTGVWLGQAAVAVLAVLAVTNEYASALIRSTLAATPSRLLVLTGKVAVVTATVLAAAVPGVAGSVLAARVILPSNGFTAADGYAPLSLADGPTLRAAAGTVLYLGLVAVIGVGIATIVRGTAAALTAALTVLYAVPLLVRFVSDPAWQEQLQRWSPSSAGLAIQATTGLDRLPIQPWAGLGVLAGYAAVTLVCAAALFRARDAG</sequence>